<dbReference type="EMBL" id="MN199130">
    <property type="protein sequence ID" value="QXI83636.1"/>
    <property type="molecule type" value="Genomic_DNA"/>
</dbReference>
<dbReference type="AlphaFoldDB" id="A0A8F4XEA7"/>
<keyword evidence="1" id="KW-0150">Chloroplast</keyword>
<reference evidence="1" key="1">
    <citation type="journal article" date="2021" name="Ecol. Evol.">
        <title>Lineage-specific plastid degradation in subtribe Gentianinae (Gentianaceae).</title>
        <authorList>
            <person name="Fu P.C."/>
            <person name="Sun S.S."/>
            <person name="Twyford A.D."/>
            <person name="Li B.B."/>
            <person name="Zhou R.Q."/>
            <person name="Chen S.L."/>
            <person name="Gao Q.B."/>
            <person name="Favre A."/>
        </authorList>
    </citation>
    <scope>NUCLEOTIDE SEQUENCE</scope>
</reference>
<sequence>MNSIDFPLVNRTARNSVISTTLTDL</sequence>
<gene>
    <name evidence="1" type="primary">ndhK</name>
</gene>
<proteinExistence type="predicted"/>
<accession>A0A8F4XEA7</accession>
<name>A0A8F4XEA7_9GENT</name>
<geneLocation type="chloroplast" evidence="1"/>
<keyword evidence="1" id="KW-0934">Plastid</keyword>
<evidence type="ECO:0000313" key="1">
    <source>
        <dbReference type="EMBL" id="QXI83636.1"/>
    </source>
</evidence>
<organism evidence="1">
    <name type="scientific">Kuepferia decorata</name>
    <dbReference type="NCBI Taxonomy" id="933367"/>
    <lineage>
        <taxon>Eukaryota</taxon>
        <taxon>Viridiplantae</taxon>
        <taxon>Streptophyta</taxon>
        <taxon>Embryophyta</taxon>
        <taxon>Tracheophyta</taxon>
        <taxon>Spermatophyta</taxon>
        <taxon>Magnoliopsida</taxon>
        <taxon>eudicotyledons</taxon>
        <taxon>Gunneridae</taxon>
        <taxon>Pentapetalae</taxon>
        <taxon>asterids</taxon>
        <taxon>lamiids</taxon>
        <taxon>Gentianales</taxon>
        <taxon>Gentianaceae</taxon>
        <taxon>Gentianeae</taxon>
        <taxon>Gentianinae</taxon>
        <taxon>Kuepferia</taxon>
    </lineage>
</organism>
<protein>
    <submittedName>
        <fullName evidence="1">NADH-plastoquinone oxidoreductase subunit K</fullName>
    </submittedName>
</protein>